<reference evidence="3" key="1">
    <citation type="submission" date="2022-11" db="EMBL/GenBank/DDBJ databases">
        <authorList>
            <person name="Petersen C."/>
        </authorList>
    </citation>
    <scope>NUCLEOTIDE SEQUENCE</scope>
    <source>
        <strain evidence="3">IBT 34128</strain>
    </source>
</reference>
<feature type="region of interest" description="Disordered" evidence="1">
    <location>
        <begin position="259"/>
        <end position="310"/>
    </location>
</feature>
<feature type="compositionally biased region" description="Basic and acidic residues" evidence="1">
    <location>
        <begin position="259"/>
        <end position="269"/>
    </location>
</feature>
<dbReference type="PROSITE" id="PS00636">
    <property type="entry name" value="DNAJ_1"/>
    <property type="match status" value="1"/>
</dbReference>
<evidence type="ECO:0000259" key="2">
    <source>
        <dbReference type="PROSITE" id="PS50076"/>
    </source>
</evidence>
<evidence type="ECO:0000313" key="3">
    <source>
        <dbReference type="EMBL" id="KAJ5095406.1"/>
    </source>
</evidence>
<dbReference type="SMART" id="SM00271">
    <property type="entry name" value="DnaJ"/>
    <property type="match status" value="1"/>
</dbReference>
<reference evidence="3" key="2">
    <citation type="journal article" date="2023" name="IMA Fungus">
        <title>Comparative genomic study of the Penicillium genus elucidates a diverse pangenome and 15 lateral gene transfer events.</title>
        <authorList>
            <person name="Petersen C."/>
            <person name="Sorensen T."/>
            <person name="Nielsen M.R."/>
            <person name="Sondergaard T.E."/>
            <person name="Sorensen J.L."/>
            <person name="Fitzpatrick D.A."/>
            <person name="Frisvad J.C."/>
            <person name="Nielsen K.L."/>
        </authorList>
    </citation>
    <scope>NUCLEOTIDE SEQUENCE</scope>
    <source>
        <strain evidence="3">IBT 34128</strain>
    </source>
</reference>
<dbReference type="EMBL" id="JAPMSZ010000007">
    <property type="protein sequence ID" value="KAJ5095406.1"/>
    <property type="molecule type" value="Genomic_DNA"/>
</dbReference>
<evidence type="ECO:0000313" key="4">
    <source>
        <dbReference type="Proteomes" id="UP001141434"/>
    </source>
</evidence>
<dbReference type="GeneID" id="81394512"/>
<dbReference type="Proteomes" id="UP001141434">
    <property type="component" value="Unassembled WGS sequence"/>
</dbReference>
<dbReference type="InterPro" id="IPR050817">
    <property type="entry name" value="DjlA_DnaK_co-chaperone"/>
</dbReference>
<dbReference type="PROSITE" id="PS50076">
    <property type="entry name" value="DNAJ_2"/>
    <property type="match status" value="1"/>
</dbReference>
<name>A0A9W9F873_9EURO</name>
<dbReference type="InterPro" id="IPR001623">
    <property type="entry name" value="DnaJ_domain"/>
</dbReference>
<protein>
    <recommendedName>
        <fullName evidence="2">J domain-containing protein</fullName>
    </recommendedName>
</protein>
<sequence>MLKKANILCCGGFQLLSPSATVPPPRLPASPGQGLQAPRGSRSYATASDTYNHDYSWPTTPSFSPYDVFNIHRGAPYSKSRYYELVKIYHPDRPSHDHPLCRELTSEVRLQRYRIVVAAHEILSDPNKRAAYDRSGAGWSYTPTRYNTAAEATAEWGPYGPTIYANATWEDWERWHNRHQGQQRHVVDHRTFTRLVILLALFGGAVQASWIGQLNTGFEQRLREVNEESTRFLVGRRQEAVNQMASNDARVQHFLIRRDPSGSGLKDDEQSVYQKELNPRRGSEASVAGDRPETEQTVDVEQSRESQPPF</sequence>
<evidence type="ECO:0000256" key="1">
    <source>
        <dbReference type="SAM" id="MobiDB-lite"/>
    </source>
</evidence>
<dbReference type="AlphaFoldDB" id="A0A9W9F873"/>
<comment type="caution">
    <text evidence="3">The sequence shown here is derived from an EMBL/GenBank/DDBJ whole genome shotgun (WGS) entry which is preliminary data.</text>
</comment>
<feature type="region of interest" description="Disordered" evidence="1">
    <location>
        <begin position="22"/>
        <end position="44"/>
    </location>
</feature>
<dbReference type="InterPro" id="IPR036869">
    <property type="entry name" value="J_dom_sf"/>
</dbReference>
<dbReference type="CDD" id="cd06257">
    <property type="entry name" value="DnaJ"/>
    <property type="match status" value="1"/>
</dbReference>
<keyword evidence="4" id="KW-1185">Reference proteome</keyword>
<dbReference type="PANTHER" id="PTHR24074">
    <property type="entry name" value="CO-CHAPERONE PROTEIN DJLA"/>
    <property type="match status" value="1"/>
</dbReference>
<dbReference type="InterPro" id="IPR018253">
    <property type="entry name" value="DnaJ_domain_CS"/>
</dbReference>
<dbReference type="PRINTS" id="PR00625">
    <property type="entry name" value="JDOMAIN"/>
</dbReference>
<proteinExistence type="predicted"/>
<accession>A0A9W9F873</accession>
<dbReference type="RefSeq" id="XP_056510957.1">
    <property type="nucleotide sequence ID" value="XM_056655344.1"/>
</dbReference>
<dbReference type="Gene3D" id="1.10.287.110">
    <property type="entry name" value="DnaJ domain"/>
    <property type="match status" value="1"/>
</dbReference>
<dbReference type="Pfam" id="PF00226">
    <property type="entry name" value="DnaJ"/>
    <property type="match status" value="1"/>
</dbReference>
<dbReference type="SUPFAM" id="SSF46565">
    <property type="entry name" value="Chaperone J-domain"/>
    <property type="match status" value="1"/>
</dbReference>
<gene>
    <name evidence="3" type="ORF">NUU61_004762</name>
</gene>
<dbReference type="OrthoDB" id="17458at2759"/>
<feature type="domain" description="J" evidence="2">
    <location>
        <begin position="64"/>
        <end position="136"/>
    </location>
</feature>
<organism evidence="3 4">
    <name type="scientific">Penicillium alfredii</name>
    <dbReference type="NCBI Taxonomy" id="1506179"/>
    <lineage>
        <taxon>Eukaryota</taxon>
        <taxon>Fungi</taxon>
        <taxon>Dikarya</taxon>
        <taxon>Ascomycota</taxon>
        <taxon>Pezizomycotina</taxon>
        <taxon>Eurotiomycetes</taxon>
        <taxon>Eurotiomycetidae</taxon>
        <taxon>Eurotiales</taxon>
        <taxon>Aspergillaceae</taxon>
        <taxon>Penicillium</taxon>
    </lineage>
</organism>